<sequence>MVILLIFSLFPSCKTGRRDLVQAPLFSLLNEKQSNIGFINQVEYTEEYNTYTYRNFYNGAGVGLGDFNNDGLPDIYFCGNIVDNKLYINKGNFVFEDVTEHAGVACHDVWSTGVSIADVNGDGWLDIYVCKSGDPQRGHRYNELFINNGDLTFSEKAAEYGIADIGLSTHASFFDYDRDGDLDCYLLNNSFQSVTKYDIKPGQRQIRDTLGGNKLYRNDGGHFIDVSEEAGIYGSKIGFGLGVSVGDINRDGWLDIYVSNDFFERDYLYINNKDGTFTESLVGQLREISLGAMGADMADINNDAYPDIFVTEMTPEGNSRRKTKALFESWGSYQNKLGNGYYRQFTRNVLQLNNRNGSFSEIGRLSNVSSTDWSWGALIMDIDNDGWKDIFVANGIFKDLLDRDYLNFFSNPAIMRSMIQTKEKAILTIIDKIPSEKIPNYAFHNNGDLTFTNLSGLWGLNTPSFSNGAAYGDLDNDGDLDLVVNNVNMPPFVYRNETQGKPGTNFLVVSLKGAGKNTAAIGAGVTLYFGGKTNYQELVPMRGFKSCVDNRLHFGLGALQGIDSLIVNWPDGKYTVNYDVAVNQFLVLDEKKSTGEYVPAPEKQTSPVFKKEQVKGLGFTHRENDFVDFGRDRLIFQMLSNEGPHIAVGDVNGDHRDDLYICGAKGYPGTLFVQGGQGHFKKTNVHLFDVDSISEDTDCVFFDADGDGDLDLYVTSGGNEFPQSSSALRDRMYFNNGRGKFSKSQQMLPVAKYESSSCVEPADFDNDGDIDLFVGTRLHPFSYGVPVNGYLLENDGHGNFSNVSGEKAPGLSQVGMITDMAWADIDNDGDSDMVVVGDWMPVKVFVNDHGEFTDQSEQFGLANTEGWWHVIVAKDLNGDGNVDFVLGNHGLNSYFKASGKQPVTMYVNDFDMNGSVEQVICAYNGGKSYPVVMKDDLVKQIPSLARKYKTFEDYKDQGIHDIFSDEVLQRAVKLNARTMESCVMINTGQGVFNLNPLPVEAQFSPVYAILADDFDQDGRCDIIIGGNQYRAKPETGIYDASYGLFLRGVAGGTWQAVPPLVSGFFTKGEMRDLEVLNINGARIIVVVRNNDTLQFYKF</sequence>
<dbReference type="SUPFAM" id="SSF69318">
    <property type="entry name" value="Integrin alpha N-terminal domain"/>
    <property type="match status" value="3"/>
</dbReference>
<dbReference type="Pfam" id="PF07593">
    <property type="entry name" value="UnbV_ASPIC"/>
    <property type="match status" value="1"/>
</dbReference>
<keyword evidence="1" id="KW-0732">Signal</keyword>
<evidence type="ECO:0000313" key="3">
    <source>
        <dbReference type="EMBL" id="VAW17428.1"/>
    </source>
</evidence>
<dbReference type="EMBL" id="UOEP01000073">
    <property type="protein sequence ID" value="VAW17428.1"/>
    <property type="molecule type" value="Genomic_DNA"/>
</dbReference>
<dbReference type="InterPro" id="IPR028994">
    <property type="entry name" value="Integrin_alpha_N"/>
</dbReference>
<dbReference type="AlphaFoldDB" id="A0A3B0THL9"/>
<protein>
    <recommendedName>
        <fullName evidence="2">ASPIC/UnbV domain-containing protein</fullName>
    </recommendedName>
</protein>
<feature type="domain" description="ASPIC/UnbV" evidence="2">
    <location>
        <begin position="520"/>
        <end position="586"/>
    </location>
</feature>
<dbReference type="InterPro" id="IPR011519">
    <property type="entry name" value="UnbV_ASPIC"/>
</dbReference>
<dbReference type="Gene3D" id="2.130.10.130">
    <property type="entry name" value="Integrin alpha, N-terminal"/>
    <property type="match status" value="3"/>
</dbReference>
<dbReference type="PANTHER" id="PTHR16026">
    <property type="entry name" value="CARTILAGE ACIDIC PROTEIN 1"/>
    <property type="match status" value="1"/>
</dbReference>
<gene>
    <name evidence="3" type="ORF">MNBD_BACTEROID01-799</name>
</gene>
<organism evidence="3">
    <name type="scientific">hydrothermal vent metagenome</name>
    <dbReference type="NCBI Taxonomy" id="652676"/>
    <lineage>
        <taxon>unclassified sequences</taxon>
        <taxon>metagenomes</taxon>
        <taxon>ecological metagenomes</taxon>
    </lineage>
</organism>
<reference evidence="3" key="1">
    <citation type="submission" date="2018-06" db="EMBL/GenBank/DDBJ databases">
        <authorList>
            <person name="Zhirakovskaya E."/>
        </authorList>
    </citation>
    <scope>NUCLEOTIDE SEQUENCE</scope>
</reference>
<dbReference type="PANTHER" id="PTHR16026:SF0">
    <property type="entry name" value="CARTILAGE ACIDIC PROTEIN 1"/>
    <property type="match status" value="1"/>
</dbReference>
<dbReference type="InterPro" id="IPR027039">
    <property type="entry name" value="Crtac1"/>
</dbReference>
<dbReference type="InterPro" id="IPR013517">
    <property type="entry name" value="FG-GAP"/>
</dbReference>
<evidence type="ECO:0000259" key="2">
    <source>
        <dbReference type="Pfam" id="PF07593"/>
    </source>
</evidence>
<name>A0A3B0THL9_9ZZZZ</name>
<accession>A0A3B0THL9</accession>
<evidence type="ECO:0000256" key="1">
    <source>
        <dbReference type="ARBA" id="ARBA00022729"/>
    </source>
</evidence>
<proteinExistence type="predicted"/>
<dbReference type="Pfam" id="PF13517">
    <property type="entry name" value="FG-GAP_3"/>
    <property type="match status" value="7"/>
</dbReference>